<feature type="region of interest" description="Disordered" evidence="7">
    <location>
        <begin position="34"/>
        <end position="96"/>
    </location>
</feature>
<dbReference type="GO" id="GO:0048188">
    <property type="term" value="C:Set1C/COMPASS complex"/>
    <property type="evidence" value="ECO:0007669"/>
    <property type="project" value="InterPro"/>
</dbReference>
<comment type="subcellular location">
    <subcellularLocation>
        <location evidence="1">Nucleus</location>
    </subcellularLocation>
</comment>
<organism evidence="9 10">
    <name type="scientific">Delitschia confertaspora ATCC 74209</name>
    <dbReference type="NCBI Taxonomy" id="1513339"/>
    <lineage>
        <taxon>Eukaryota</taxon>
        <taxon>Fungi</taxon>
        <taxon>Dikarya</taxon>
        <taxon>Ascomycota</taxon>
        <taxon>Pezizomycotina</taxon>
        <taxon>Dothideomycetes</taxon>
        <taxon>Pleosporomycetidae</taxon>
        <taxon>Pleosporales</taxon>
        <taxon>Delitschiaceae</taxon>
        <taxon>Delitschia</taxon>
    </lineage>
</organism>
<dbReference type="SUPFAM" id="SSF57903">
    <property type="entry name" value="FYVE/PHD zinc finger"/>
    <property type="match status" value="1"/>
</dbReference>
<dbReference type="EMBL" id="ML994156">
    <property type="protein sequence ID" value="KAF2198286.1"/>
    <property type="molecule type" value="Genomic_DNA"/>
</dbReference>
<dbReference type="InterPro" id="IPR011011">
    <property type="entry name" value="Znf_FYVE_PHD"/>
</dbReference>
<evidence type="ECO:0000256" key="3">
    <source>
        <dbReference type="ARBA" id="ARBA00022771"/>
    </source>
</evidence>
<reference evidence="9" key="1">
    <citation type="journal article" date="2020" name="Stud. Mycol.">
        <title>101 Dothideomycetes genomes: a test case for predicting lifestyles and emergence of pathogens.</title>
        <authorList>
            <person name="Haridas S."/>
            <person name="Albert R."/>
            <person name="Binder M."/>
            <person name="Bloem J."/>
            <person name="Labutti K."/>
            <person name="Salamov A."/>
            <person name="Andreopoulos B."/>
            <person name="Baker S."/>
            <person name="Barry K."/>
            <person name="Bills G."/>
            <person name="Bluhm B."/>
            <person name="Cannon C."/>
            <person name="Castanera R."/>
            <person name="Culley D."/>
            <person name="Daum C."/>
            <person name="Ezra D."/>
            <person name="Gonzalez J."/>
            <person name="Henrissat B."/>
            <person name="Kuo A."/>
            <person name="Liang C."/>
            <person name="Lipzen A."/>
            <person name="Lutzoni F."/>
            <person name="Magnuson J."/>
            <person name="Mondo S."/>
            <person name="Nolan M."/>
            <person name="Ohm R."/>
            <person name="Pangilinan J."/>
            <person name="Park H.-J."/>
            <person name="Ramirez L."/>
            <person name="Alfaro M."/>
            <person name="Sun H."/>
            <person name="Tritt A."/>
            <person name="Yoshinaga Y."/>
            <person name="Zwiers L.-H."/>
            <person name="Turgeon B."/>
            <person name="Goodwin S."/>
            <person name="Spatafora J."/>
            <person name="Crous P."/>
            <person name="Grigoriev I."/>
        </authorList>
    </citation>
    <scope>NUCLEOTIDE SEQUENCE</scope>
    <source>
        <strain evidence="9">ATCC 74209</strain>
    </source>
</reference>
<sequence length="770" mass="84720">MNDNNSQELTMPVVTYEAAQALTALATMGSGQQYATLPQLPSPTSFAGPPRRQSTFSSHAAPIEPSPPIDQPPTHSPTLDQYHHSSKSPEEQRRQSLLALSTPPTVLAPLQNLTSVLNGQIHNEPSQLGTSYGKDTSQILPAQSLSSETTEGRDQTQNREPGFVRDEPTTSQIRQPESSSNPTPHPISAQLLPFHAGDQLPSPTAIIKNEPAGTPREATPSTGLPHADRRGSVTEAAMDTDTLKALEAVKQNELGLRGKKAESPAADPPKAPTKKRPAPKNTAANKKGTAKKPVNKKRKVDMEPDAARRSGTPSSRASKTPAGTKGVKKGSQAGTPALASSPAPDNSSQVHPSDEEADSSDDGTLYCICRQPDNHQWMIACDGGCDDWFHGACVNIQRQDEYLIDKYICPNCMDKVKSRTTWKPMCRRDGCRMPARYTQGQPSKYCSDECGVKFFREQLQRTAGAKRNSQDKSGKRSKKKQPKDNDPMEVGHISEEEEEPAPLGGVLRAKDVKALALASKDIESFRRLGSGVLTPPETASPTQPSFDSNLPNGTGNPADQNLPLTPAETDHLKALHTEKTDLQARLEMLKDREKFVSLIRNQAAETAKNYKPKEFCGYDPRLTWSDSEFTRWRNSKTGKAAFKFNTLTPTREQLQSISLENGNGIEFDDEDDEEMDLVNGDRVLNGEDNWKEKEREGEGICTRKGCKKHSQWQKINLQDARFEEAEVVESIRGVEKLEREVRERAARRGKKEGLAGELIQNGRENGEWQC</sequence>
<proteinExistence type="predicted"/>
<dbReference type="InterPro" id="IPR019786">
    <property type="entry name" value="Zinc_finger_PHD-type_CS"/>
</dbReference>
<feature type="region of interest" description="Disordered" evidence="7">
    <location>
        <begin position="461"/>
        <end position="502"/>
    </location>
</feature>
<evidence type="ECO:0000256" key="5">
    <source>
        <dbReference type="ARBA" id="ARBA00023242"/>
    </source>
</evidence>
<dbReference type="GO" id="GO:0008270">
    <property type="term" value="F:zinc ion binding"/>
    <property type="evidence" value="ECO:0007669"/>
    <property type="project" value="UniProtKB-KW"/>
</dbReference>
<dbReference type="InterPro" id="IPR019787">
    <property type="entry name" value="Znf_PHD-finger"/>
</dbReference>
<accession>A0A9P4JF72</accession>
<dbReference type="Proteomes" id="UP000799536">
    <property type="component" value="Unassembled WGS sequence"/>
</dbReference>
<dbReference type="GO" id="GO:0045893">
    <property type="term" value="P:positive regulation of DNA-templated transcription"/>
    <property type="evidence" value="ECO:0007669"/>
    <property type="project" value="TreeGrafter"/>
</dbReference>
<evidence type="ECO:0000256" key="6">
    <source>
        <dbReference type="PROSITE-ProRule" id="PRU00146"/>
    </source>
</evidence>
<evidence type="ECO:0000313" key="10">
    <source>
        <dbReference type="Proteomes" id="UP000799536"/>
    </source>
</evidence>
<keyword evidence="2" id="KW-0479">Metal-binding</keyword>
<keyword evidence="5" id="KW-0539">Nucleus</keyword>
<evidence type="ECO:0000256" key="2">
    <source>
        <dbReference type="ARBA" id="ARBA00022723"/>
    </source>
</evidence>
<dbReference type="InterPro" id="IPR001965">
    <property type="entry name" value="Znf_PHD"/>
</dbReference>
<feature type="compositionally biased region" description="Basic and acidic residues" evidence="7">
    <location>
        <begin position="81"/>
        <end position="94"/>
    </location>
</feature>
<feature type="region of interest" description="Disordered" evidence="7">
    <location>
        <begin position="746"/>
        <end position="770"/>
    </location>
</feature>
<evidence type="ECO:0000256" key="7">
    <source>
        <dbReference type="SAM" id="MobiDB-lite"/>
    </source>
</evidence>
<dbReference type="AlphaFoldDB" id="A0A9P4JF72"/>
<keyword evidence="3 6" id="KW-0863">Zinc-finger</keyword>
<dbReference type="PANTHER" id="PTHR46174:SF1">
    <property type="entry name" value="CXXC-TYPE ZINC FINGER PROTEIN 1"/>
    <property type="match status" value="1"/>
</dbReference>
<comment type="caution">
    <text evidence="9">The sequence shown here is derived from an EMBL/GenBank/DDBJ whole genome shotgun (WGS) entry which is preliminary data.</text>
</comment>
<feature type="region of interest" description="Disordered" evidence="7">
    <location>
        <begin position="528"/>
        <end position="560"/>
    </location>
</feature>
<feature type="domain" description="PHD-type" evidence="8">
    <location>
        <begin position="364"/>
        <end position="415"/>
    </location>
</feature>
<keyword evidence="4" id="KW-0862">Zinc</keyword>
<dbReference type="OrthoDB" id="436852at2759"/>
<name>A0A9P4JF72_9PLEO</name>
<feature type="compositionally biased region" description="Polar residues" evidence="7">
    <location>
        <begin position="169"/>
        <end position="182"/>
    </location>
</feature>
<keyword evidence="10" id="KW-1185">Reference proteome</keyword>
<feature type="compositionally biased region" description="Basic residues" evidence="7">
    <location>
        <begin position="288"/>
        <end position="299"/>
    </location>
</feature>
<evidence type="ECO:0000313" key="9">
    <source>
        <dbReference type="EMBL" id="KAF2198286.1"/>
    </source>
</evidence>
<evidence type="ECO:0000259" key="8">
    <source>
        <dbReference type="PROSITE" id="PS50016"/>
    </source>
</evidence>
<dbReference type="InterPro" id="IPR013083">
    <property type="entry name" value="Znf_RING/FYVE/PHD"/>
</dbReference>
<feature type="compositionally biased region" description="Pro residues" evidence="7">
    <location>
        <begin position="64"/>
        <end position="75"/>
    </location>
</feature>
<dbReference type="PROSITE" id="PS01359">
    <property type="entry name" value="ZF_PHD_1"/>
    <property type="match status" value="1"/>
</dbReference>
<gene>
    <name evidence="9" type="ORF">GQ43DRAFT_168812</name>
</gene>
<evidence type="ECO:0000256" key="1">
    <source>
        <dbReference type="ARBA" id="ARBA00004123"/>
    </source>
</evidence>
<dbReference type="Pfam" id="PF00628">
    <property type="entry name" value="PHD"/>
    <property type="match status" value="1"/>
</dbReference>
<feature type="compositionally biased region" description="Polar residues" evidence="7">
    <location>
        <begin position="124"/>
        <end position="149"/>
    </location>
</feature>
<evidence type="ECO:0000256" key="4">
    <source>
        <dbReference type="ARBA" id="ARBA00022833"/>
    </source>
</evidence>
<feature type="compositionally biased region" description="Basic and acidic residues" evidence="7">
    <location>
        <begin position="150"/>
        <end position="168"/>
    </location>
</feature>
<dbReference type="PROSITE" id="PS50016">
    <property type="entry name" value="ZF_PHD_2"/>
    <property type="match status" value="1"/>
</dbReference>
<feature type="compositionally biased region" description="Polar residues" evidence="7">
    <location>
        <begin position="537"/>
        <end position="560"/>
    </location>
</feature>
<protein>
    <recommendedName>
        <fullName evidence="8">PHD-type domain-containing protein</fullName>
    </recommendedName>
</protein>
<dbReference type="Gene3D" id="3.30.40.10">
    <property type="entry name" value="Zinc/RING finger domain, C3HC4 (zinc finger)"/>
    <property type="match status" value="1"/>
</dbReference>
<dbReference type="SMART" id="SM00249">
    <property type="entry name" value="PHD"/>
    <property type="match status" value="1"/>
</dbReference>
<feature type="region of interest" description="Disordered" evidence="7">
    <location>
        <begin position="124"/>
        <end position="361"/>
    </location>
</feature>
<dbReference type="InterPro" id="IPR037869">
    <property type="entry name" value="Spp1/CFP1"/>
</dbReference>
<dbReference type="PANTHER" id="PTHR46174">
    <property type="entry name" value="CXXC-TYPE ZINC FINGER PROTEIN 1"/>
    <property type="match status" value="1"/>
</dbReference>